<dbReference type="Pfam" id="PF13661">
    <property type="entry name" value="2OG-FeII_Oxy_4"/>
    <property type="match status" value="1"/>
</dbReference>
<name>A0ABQ6GZ11_9GAMM</name>
<keyword evidence="3" id="KW-0560">Oxidoreductase</keyword>
<dbReference type="EMBL" id="BSSU01000003">
    <property type="protein sequence ID" value="GLX81191.1"/>
    <property type="molecule type" value="Genomic_DNA"/>
</dbReference>
<dbReference type="Gene3D" id="2.60.120.620">
    <property type="entry name" value="q2cbj1_9rhob like domain"/>
    <property type="match status" value="1"/>
</dbReference>
<dbReference type="InterPro" id="IPR006620">
    <property type="entry name" value="Pro_4_hyd_alph"/>
</dbReference>
<evidence type="ECO:0000313" key="5">
    <source>
        <dbReference type="EMBL" id="GLX81191.1"/>
    </source>
</evidence>
<gene>
    <name evidence="5" type="ORF">theurythT_06430</name>
</gene>
<comment type="caution">
    <text evidence="5">The sequence shown here is derived from an EMBL/GenBank/DDBJ whole genome shotgun (WGS) entry which is preliminary data.</text>
</comment>
<comment type="cofactor">
    <cofactor evidence="1">
        <name>L-ascorbate</name>
        <dbReference type="ChEBI" id="CHEBI:38290"/>
    </cofactor>
</comment>
<dbReference type="PANTHER" id="PTHR12117:SF0">
    <property type="entry name" value="PROLYL 3-HYDROXYLASE OGFOD1"/>
    <property type="match status" value="1"/>
</dbReference>
<evidence type="ECO:0000256" key="1">
    <source>
        <dbReference type="ARBA" id="ARBA00001961"/>
    </source>
</evidence>
<dbReference type="PANTHER" id="PTHR12117">
    <property type="entry name" value="HISTONE ACETYLTRANSFERASE COMPLEX"/>
    <property type="match status" value="1"/>
</dbReference>
<dbReference type="RefSeq" id="WP_284206519.1">
    <property type="nucleotide sequence ID" value="NZ_BSSU01000003.1"/>
</dbReference>
<proteinExistence type="predicted"/>
<keyword evidence="6" id="KW-1185">Reference proteome</keyword>
<dbReference type="SMART" id="SM00702">
    <property type="entry name" value="P4Hc"/>
    <property type="match status" value="1"/>
</dbReference>
<accession>A0ABQ6GZ11</accession>
<sequence>MEALLKKQGYVVVKNFLPFDEAVRLRNNILHQNHHRAWCLLTTPYRPLQSVRDNIDKPIIDKLRHKLALKAHRRKKFAFSFYRSVNKHENSHQNKTITHAFTNQLLSEIDGKLDISGEITDAFFASFVNQQFIGYHSDGSAGKYAFIYQLSKGWQKKFGGQLVLYPKRIKFYKRSIEPSFNTLVLLKLDHPMYHSVNSVTSPKHRHRITISGWLK</sequence>
<organism evidence="5 6">
    <name type="scientific">Thalassotalea eurytherma</name>
    <dbReference type="NCBI Taxonomy" id="1144278"/>
    <lineage>
        <taxon>Bacteria</taxon>
        <taxon>Pseudomonadati</taxon>
        <taxon>Pseudomonadota</taxon>
        <taxon>Gammaproteobacteria</taxon>
        <taxon>Alteromonadales</taxon>
        <taxon>Colwelliaceae</taxon>
        <taxon>Thalassotalea</taxon>
    </lineage>
</organism>
<evidence type="ECO:0000256" key="3">
    <source>
        <dbReference type="ARBA" id="ARBA00023002"/>
    </source>
</evidence>
<feature type="domain" description="Prolyl 4-hydroxylase alpha subunit" evidence="4">
    <location>
        <begin position="8"/>
        <end position="215"/>
    </location>
</feature>
<protein>
    <recommendedName>
        <fullName evidence="4">Prolyl 4-hydroxylase alpha subunit domain-containing protein</fullName>
    </recommendedName>
</protein>
<dbReference type="InterPro" id="IPR039558">
    <property type="entry name" value="TPA1/OFD1_N"/>
</dbReference>
<reference evidence="5 6" key="1">
    <citation type="submission" date="2023-03" db="EMBL/GenBank/DDBJ databases">
        <title>Draft genome sequence of Thalassotalea eurytherma JCM 18482T.</title>
        <authorList>
            <person name="Sawabe T."/>
        </authorList>
    </citation>
    <scope>NUCLEOTIDE SEQUENCE [LARGE SCALE GENOMIC DNA]</scope>
    <source>
        <strain evidence="5 6">JCM 18482</strain>
    </source>
</reference>
<evidence type="ECO:0000313" key="6">
    <source>
        <dbReference type="Proteomes" id="UP001157133"/>
    </source>
</evidence>
<evidence type="ECO:0000256" key="2">
    <source>
        <dbReference type="ARBA" id="ARBA00022964"/>
    </source>
</evidence>
<dbReference type="InterPro" id="IPR051842">
    <property type="entry name" value="uS12_prolyl_hydroxylase"/>
</dbReference>
<evidence type="ECO:0000259" key="4">
    <source>
        <dbReference type="SMART" id="SM00702"/>
    </source>
</evidence>
<keyword evidence="2" id="KW-0223">Dioxygenase</keyword>
<dbReference type="Proteomes" id="UP001157133">
    <property type="component" value="Unassembled WGS sequence"/>
</dbReference>